<dbReference type="SUPFAM" id="SSF51445">
    <property type="entry name" value="(Trans)glycosidases"/>
    <property type="match status" value="1"/>
</dbReference>
<keyword evidence="3" id="KW-0732">Signal</keyword>
<evidence type="ECO:0000313" key="5">
    <source>
        <dbReference type="Proteomes" id="UP001652740"/>
    </source>
</evidence>
<evidence type="ECO:0000256" key="1">
    <source>
        <dbReference type="ARBA" id="ARBA00001657"/>
    </source>
</evidence>
<dbReference type="PANTHER" id="PTHR10357">
    <property type="entry name" value="ALPHA-AMYLASE FAMILY MEMBER"/>
    <property type="match status" value="1"/>
</dbReference>
<dbReference type="EC" id="3.2.1.20" evidence="2"/>
<dbReference type="Pfam" id="PF00128">
    <property type="entry name" value="Alpha-amylase"/>
    <property type="match status" value="2"/>
</dbReference>
<dbReference type="InterPro" id="IPR045857">
    <property type="entry name" value="O16G_dom_2"/>
</dbReference>
<dbReference type="Gene3D" id="3.20.20.80">
    <property type="entry name" value="Glycosidases"/>
    <property type="match status" value="2"/>
</dbReference>
<dbReference type="GeneID" id="113522315"/>
<proteinExistence type="predicted"/>
<dbReference type="AlphaFoldDB" id="A0A6J3BTN8"/>
<dbReference type="RefSeq" id="XP_031763767.2">
    <property type="nucleotide sequence ID" value="XM_031907907.2"/>
</dbReference>
<keyword evidence="5" id="KW-1185">Reference proteome</keyword>
<gene>
    <name evidence="6" type="primary">LOC113522315</name>
</gene>
<dbReference type="Proteomes" id="UP001652740">
    <property type="component" value="Unplaced"/>
</dbReference>
<dbReference type="InterPro" id="IPR006047">
    <property type="entry name" value="GH13_cat_dom"/>
</dbReference>
<name>A0A6J3BTN8_GALME</name>
<dbReference type="KEGG" id="gmw:113522315"/>
<evidence type="ECO:0000313" key="6">
    <source>
        <dbReference type="RefSeq" id="XP_031763767.2"/>
    </source>
</evidence>
<protein>
    <recommendedName>
        <fullName evidence="2">alpha-glucosidase</fullName>
        <ecNumber evidence="2">3.2.1.20</ecNumber>
    </recommendedName>
</protein>
<feature type="chain" id="PRO_5047359158" description="alpha-glucosidase" evidence="3">
    <location>
        <begin position="19"/>
        <end position="544"/>
    </location>
</feature>
<evidence type="ECO:0000256" key="2">
    <source>
        <dbReference type="ARBA" id="ARBA00012741"/>
    </source>
</evidence>
<sequence length="544" mass="58899">MMWVGVVVFTALVNYGVGEVSPWWSSAVYYRLLVDSFKDGDGDGLGDLKGLSKQISYVRALGADAIILSSLSSKNPDCSQPGIIQHTEIDQRYGNLEEFSNVLEKAKKIELKILITLPLQTISTASEWFKSSADKINGFEDWILWREGTAEEMPQLENGVDTWTWHEDRGAHFGVSGKEALLNLCSEGVAAALAAALCAWLRRGISGVLLNPDFPMEQRCGEQLLRKMVVEALNCARSFNLNTPVILADSSLSPELAAKYYSNSGVGANSVLSRSLTSPVRSNAPEIALAIYADLLYAPDDMAPTWITSIPNENRIATRHSSDMVDAINLLSLILPGSAVIQQGDELGAADTIMEWATSSTCWPSEAVPSAAPFPWDDSPNTGFTAGEPWLPFTSNYKYANAKSEFNRNHSHVGIVRIAAAMRKSPAFGPHLEIKRLGDALAILRWGTAGSLLVLTNLARDQTEAQLSRIHGLPTEMTVAASSTGSSLSTGSHVTIDKTIKLIPGETLLLAGGHRHCGGPGPVDKIANKLSEGWQKINKYFSNI</sequence>
<dbReference type="Gene3D" id="3.90.400.10">
    <property type="entry name" value="Oligo-1,6-glucosidase, Domain 2"/>
    <property type="match status" value="1"/>
</dbReference>
<dbReference type="GO" id="GO:0005975">
    <property type="term" value="P:carbohydrate metabolic process"/>
    <property type="evidence" value="ECO:0007669"/>
    <property type="project" value="InterPro"/>
</dbReference>
<evidence type="ECO:0000256" key="3">
    <source>
        <dbReference type="SAM" id="SignalP"/>
    </source>
</evidence>
<comment type="catalytic activity">
    <reaction evidence="1">
        <text>Hydrolysis of terminal, non-reducing (1-&gt;4)-linked alpha-D-glucose residues with release of alpha-D-glucose.</text>
        <dbReference type="EC" id="3.2.1.20"/>
    </reaction>
</comment>
<dbReference type="SMART" id="SM00642">
    <property type="entry name" value="Aamy"/>
    <property type="match status" value="1"/>
</dbReference>
<dbReference type="PANTHER" id="PTHR10357:SF179">
    <property type="entry name" value="NEUTRAL AND BASIC AMINO ACID TRANSPORT PROTEIN RBAT"/>
    <property type="match status" value="1"/>
</dbReference>
<dbReference type="GO" id="GO:0004558">
    <property type="term" value="F:alpha-1,4-glucosidase activity"/>
    <property type="evidence" value="ECO:0007669"/>
    <property type="project" value="UniProtKB-EC"/>
</dbReference>
<reference evidence="6" key="1">
    <citation type="submission" date="2025-08" db="UniProtKB">
        <authorList>
            <consortium name="RefSeq"/>
        </authorList>
    </citation>
    <scope>IDENTIFICATION</scope>
    <source>
        <tissue evidence="6">Whole larvae</tissue>
    </source>
</reference>
<evidence type="ECO:0000259" key="4">
    <source>
        <dbReference type="SMART" id="SM00642"/>
    </source>
</evidence>
<feature type="signal peptide" evidence="3">
    <location>
        <begin position="1"/>
        <end position="18"/>
    </location>
</feature>
<accession>A0A6J3BTN8</accession>
<organism evidence="5 6">
    <name type="scientific">Galleria mellonella</name>
    <name type="common">Greater wax moth</name>
    <dbReference type="NCBI Taxonomy" id="7137"/>
    <lineage>
        <taxon>Eukaryota</taxon>
        <taxon>Metazoa</taxon>
        <taxon>Ecdysozoa</taxon>
        <taxon>Arthropoda</taxon>
        <taxon>Hexapoda</taxon>
        <taxon>Insecta</taxon>
        <taxon>Pterygota</taxon>
        <taxon>Neoptera</taxon>
        <taxon>Endopterygota</taxon>
        <taxon>Lepidoptera</taxon>
        <taxon>Glossata</taxon>
        <taxon>Ditrysia</taxon>
        <taxon>Pyraloidea</taxon>
        <taxon>Pyralidae</taxon>
        <taxon>Galleriinae</taxon>
        <taxon>Galleria</taxon>
    </lineage>
</organism>
<dbReference type="InParanoid" id="A0A6J3BTN8"/>
<dbReference type="InterPro" id="IPR017853">
    <property type="entry name" value="GH"/>
</dbReference>
<feature type="domain" description="Glycosyl hydrolase family 13 catalytic" evidence="4">
    <location>
        <begin position="31"/>
        <end position="375"/>
    </location>
</feature>